<dbReference type="PANTHER" id="PTHR48462:SF1">
    <property type="entry name" value="PROTEIN, PUTATIVE-RELATED"/>
    <property type="match status" value="1"/>
</dbReference>
<dbReference type="Pfam" id="PF00078">
    <property type="entry name" value="RVT_1"/>
    <property type="match status" value="1"/>
</dbReference>
<dbReference type="EMBL" id="GBHO01031775">
    <property type="protein sequence ID" value="JAG11829.1"/>
    <property type="molecule type" value="Transcribed_RNA"/>
</dbReference>
<reference evidence="2" key="2">
    <citation type="submission" date="2014-07" db="EMBL/GenBank/DDBJ databases">
        <authorList>
            <person name="Hull J."/>
        </authorList>
    </citation>
    <scope>NUCLEOTIDE SEQUENCE</scope>
</reference>
<gene>
    <name evidence="2" type="ORF">CM83_102674</name>
</gene>
<protein>
    <recommendedName>
        <fullName evidence="1">Reverse transcriptase domain-containing protein</fullName>
    </recommendedName>
</protein>
<proteinExistence type="predicted"/>
<feature type="non-terminal residue" evidence="2">
    <location>
        <position position="136"/>
    </location>
</feature>
<feature type="non-terminal residue" evidence="2">
    <location>
        <position position="1"/>
    </location>
</feature>
<name>A0A0A9WVP5_LYGHE</name>
<feature type="domain" description="Reverse transcriptase" evidence="1">
    <location>
        <begin position="1"/>
        <end position="136"/>
    </location>
</feature>
<dbReference type="PROSITE" id="PS50878">
    <property type="entry name" value="RT_POL"/>
    <property type="match status" value="1"/>
</dbReference>
<evidence type="ECO:0000259" key="1">
    <source>
        <dbReference type="PROSITE" id="PS50878"/>
    </source>
</evidence>
<sequence>EAAIHATRAFVMDPRSRSKVVLKIDFRNAFNAIERDCMLTAVRERIPSMYHFLWQCYSKPCHLLYGDSCIPSQTGCMQGDPFGPLLLSLTIHPIVEALQSSLNAWYLDDGTLGDSAYNVLRDFREIVSKAKEVGLE</sequence>
<evidence type="ECO:0000313" key="2">
    <source>
        <dbReference type="EMBL" id="JAG11829.1"/>
    </source>
</evidence>
<organism evidence="2">
    <name type="scientific">Lygus hesperus</name>
    <name type="common">Western plant bug</name>
    <dbReference type="NCBI Taxonomy" id="30085"/>
    <lineage>
        <taxon>Eukaryota</taxon>
        <taxon>Metazoa</taxon>
        <taxon>Ecdysozoa</taxon>
        <taxon>Arthropoda</taxon>
        <taxon>Hexapoda</taxon>
        <taxon>Insecta</taxon>
        <taxon>Pterygota</taxon>
        <taxon>Neoptera</taxon>
        <taxon>Paraneoptera</taxon>
        <taxon>Hemiptera</taxon>
        <taxon>Heteroptera</taxon>
        <taxon>Panheteroptera</taxon>
        <taxon>Cimicomorpha</taxon>
        <taxon>Miridae</taxon>
        <taxon>Mirini</taxon>
        <taxon>Lygus</taxon>
    </lineage>
</organism>
<dbReference type="PANTHER" id="PTHR48462">
    <property type="entry name" value="PROTEIN, PUTATIVE-RELATED"/>
    <property type="match status" value="1"/>
</dbReference>
<reference evidence="2" key="1">
    <citation type="journal article" date="2014" name="PLoS ONE">
        <title>Transcriptome-Based Identification of ABC Transporters in the Western Tarnished Plant Bug Lygus hesperus.</title>
        <authorList>
            <person name="Hull J.J."/>
            <person name="Chaney K."/>
            <person name="Geib S.M."/>
            <person name="Fabrick J.A."/>
            <person name="Brent C.S."/>
            <person name="Walsh D."/>
            <person name="Lavine L.C."/>
        </authorList>
    </citation>
    <scope>NUCLEOTIDE SEQUENCE</scope>
</reference>
<dbReference type="AlphaFoldDB" id="A0A0A9WVP5"/>
<dbReference type="InterPro" id="IPR000477">
    <property type="entry name" value="RT_dom"/>
</dbReference>
<accession>A0A0A9WVP5</accession>